<evidence type="ECO:0000313" key="6">
    <source>
        <dbReference type="EMBL" id="GHF12659.1"/>
    </source>
</evidence>
<keyword evidence="3" id="KW-0238">DNA-binding</keyword>
<dbReference type="CDD" id="cd05466">
    <property type="entry name" value="PBP2_LTTR_substrate"/>
    <property type="match status" value="1"/>
</dbReference>
<dbReference type="Proteomes" id="UP000630923">
    <property type="component" value="Unassembled WGS sequence"/>
</dbReference>
<dbReference type="PROSITE" id="PS50931">
    <property type="entry name" value="HTH_LYSR"/>
    <property type="match status" value="1"/>
</dbReference>
<evidence type="ECO:0000256" key="1">
    <source>
        <dbReference type="ARBA" id="ARBA00009437"/>
    </source>
</evidence>
<evidence type="ECO:0000259" key="5">
    <source>
        <dbReference type="PROSITE" id="PS50931"/>
    </source>
</evidence>
<dbReference type="AlphaFoldDB" id="A0A919AKD3"/>
<reference evidence="6" key="1">
    <citation type="journal article" date="2014" name="Int. J. Syst. Evol. Microbiol.">
        <title>Complete genome sequence of Corynebacterium casei LMG S-19264T (=DSM 44701T), isolated from a smear-ripened cheese.</title>
        <authorList>
            <consortium name="US DOE Joint Genome Institute (JGI-PGF)"/>
            <person name="Walter F."/>
            <person name="Albersmeier A."/>
            <person name="Kalinowski J."/>
            <person name="Ruckert C."/>
        </authorList>
    </citation>
    <scope>NUCLEOTIDE SEQUENCE</scope>
    <source>
        <strain evidence="6">KCTC 42590</strain>
    </source>
</reference>
<keyword evidence="4" id="KW-0804">Transcription</keyword>
<comment type="caution">
    <text evidence="6">The sequence shown here is derived from an EMBL/GenBank/DDBJ whole genome shotgun (WGS) entry which is preliminary data.</text>
</comment>
<accession>A0A919AKD3</accession>
<dbReference type="InterPro" id="IPR005119">
    <property type="entry name" value="LysR_subst-bd"/>
</dbReference>
<protein>
    <submittedName>
        <fullName evidence="6">HTH-type transcriptional activator BauR</fullName>
    </submittedName>
</protein>
<dbReference type="PANTHER" id="PTHR30126:SF98">
    <property type="entry name" value="HTH-TYPE TRANSCRIPTIONAL ACTIVATOR BAUR"/>
    <property type="match status" value="1"/>
</dbReference>
<evidence type="ECO:0000256" key="4">
    <source>
        <dbReference type="ARBA" id="ARBA00023163"/>
    </source>
</evidence>
<proteinExistence type="inferred from homology"/>
<dbReference type="RefSeq" id="WP_191249820.1">
    <property type="nucleotide sequence ID" value="NZ_BNCI01000001.1"/>
</dbReference>
<comment type="similarity">
    <text evidence="1">Belongs to the LysR transcriptional regulatory family.</text>
</comment>
<gene>
    <name evidence="6" type="primary">bauR</name>
    <name evidence="6" type="ORF">GCM10017044_03280</name>
</gene>
<dbReference type="SUPFAM" id="SSF46785">
    <property type="entry name" value="Winged helix' DNA-binding domain"/>
    <property type="match status" value="1"/>
</dbReference>
<organism evidence="6 7">
    <name type="scientific">Kordiimonas sediminis</name>
    <dbReference type="NCBI Taxonomy" id="1735581"/>
    <lineage>
        <taxon>Bacteria</taxon>
        <taxon>Pseudomonadati</taxon>
        <taxon>Pseudomonadota</taxon>
        <taxon>Alphaproteobacteria</taxon>
        <taxon>Kordiimonadales</taxon>
        <taxon>Kordiimonadaceae</taxon>
        <taxon>Kordiimonas</taxon>
    </lineage>
</organism>
<sequence>MNRLPKSFSGQINTVDIRLLRIFSTIVENGGLTQAAAHLGVDSSTISRQLTDLETRLGLRLCERSRAGFWLTDEGTLVFRYVQDLMTALQTFRQQIHDVHDALEGELVVVVAETTLMDRDLKLADAITAFRHVAPNVTVRIETASMDQIFPMLEDRRAQIAIMPVHDRRSDLYYQPLYQETIRLCYHDRHPLRTTTSPITPDMLSAYDTVTVQFETKMGRILSDLGLKRGPMVNSYEGLVAMVKTGLYLGYIAEDYLSACNADNQLHVIPIDGMHYQVDIMGVTLDGAQKKAITSRFLSLMQEQSR</sequence>
<dbReference type="EMBL" id="BNCI01000001">
    <property type="protein sequence ID" value="GHF12659.1"/>
    <property type="molecule type" value="Genomic_DNA"/>
</dbReference>
<dbReference type="Gene3D" id="1.10.10.10">
    <property type="entry name" value="Winged helix-like DNA-binding domain superfamily/Winged helix DNA-binding domain"/>
    <property type="match status" value="1"/>
</dbReference>
<keyword evidence="7" id="KW-1185">Reference proteome</keyword>
<dbReference type="Gene3D" id="3.40.190.290">
    <property type="match status" value="1"/>
</dbReference>
<dbReference type="SUPFAM" id="SSF53850">
    <property type="entry name" value="Periplasmic binding protein-like II"/>
    <property type="match status" value="1"/>
</dbReference>
<dbReference type="InterPro" id="IPR036388">
    <property type="entry name" value="WH-like_DNA-bd_sf"/>
</dbReference>
<name>A0A919AKD3_9PROT</name>
<dbReference type="InterPro" id="IPR000847">
    <property type="entry name" value="LysR_HTH_N"/>
</dbReference>
<dbReference type="Pfam" id="PF00126">
    <property type="entry name" value="HTH_1"/>
    <property type="match status" value="1"/>
</dbReference>
<dbReference type="PANTHER" id="PTHR30126">
    <property type="entry name" value="HTH-TYPE TRANSCRIPTIONAL REGULATOR"/>
    <property type="match status" value="1"/>
</dbReference>
<evidence type="ECO:0000256" key="2">
    <source>
        <dbReference type="ARBA" id="ARBA00023015"/>
    </source>
</evidence>
<feature type="domain" description="HTH lysR-type" evidence="5">
    <location>
        <begin position="15"/>
        <end position="72"/>
    </location>
</feature>
<reference evidence="6" key="2">
    <citation type="submission" date="2020-09" db="EMBL/GenBank/DDBJ databases">
        <authorList>
            <person name="Sun Q."/>
            <person name="Kim S."/>
        </authorList>
    </citation>
    <scope>NUCLEOTIDE SEQUENCE</scope>
    <source>
        <strain evidence="6">KCTC 42590</strain>
    </source>
</reference>
<evidence type="ECO:0000313" key="7">
    <source>
        <dbReference type="Proteomes" id="UP000630923"/>
    </source>
</evidence>
<keyword evidence="2" id="KW-0805">Transcription regulation</keyword>
<dbReference type="Pfam" id="PF03466">
    <property type="entry name" value="LysR_substrate"/>
    <property type="match status" value="1"/>
</dbReference>
<evidence type="ECO:0000256" key="3">
    <source>
        <dbReference type="ARBA" id="ARBA00023125"/>
    </source>
</evidence>
<dbReference type="InterPro" id="IPR036390">
    <property type="entry name" value="WH_DNA-bd_sf"/>
</dbReference>
<dbReference type="GO" id="GO:0000976">
    <property type="term" value="F:transcription cis-regulatory region binding"/>
    <property type="evidence" value="ECO:0007669"/>
    <property type="project" value="TreeGrafter"/>
</dbReference>
<dbReference type="GO" id="GO:0003700">
    <property type="term" value="F:DNA-binding transcription factor activity"/>
    <property type="evidence" value="ECO:0007669"/>
    <property type="project" value="InterPro"/>
</dbReference>